<comment type="caution">
    <text evidence="1">The sequence shown here is derived from an EMBL/GenBank/DDBJ whole genome shotgun (WGS) entry which is preliminary data.</text>
</comment>
<dbReference type="EMBL" id="BAHD01000069">
    <property type="protein sequence ID" value="GAB97435.1"/>
    <property type="molecule type" value="Genomic_DNA"/>
</dbReference>
<protein>
    <recommendedName>
        <fullName evidence="3">Ribbon-helix-helix protein CopG domain-containing protein</fullName>
    </recommendedName>
</protein>
<organism evidence="1 2">
    <name type="scientific">Kineosphaera limosa NBRC 100340</name>
    <dbReference type="NCBI Taxonomy" id="1184609"/>
    <lineage>
        <taxon>Bacteria</taxon>
        <taxon>Bacillati</taxon>
        <taxon>Actinomycetota</taxon>
        <taxon>Actinomycetes</taxon>
        <taxon>Micrococcales</taxon>
        <taxon>Dermatophilaceae</taxon>
        <taxon>Kineosphaera</taxon>
    </lineage>
</organism>
<dbReference type="STRING" id="1184609.KILIM_069_00030"/>
<gene>
    <name evidence="1" type="ORF">KILIM_069_00030</name>
</gene>
<proteinExistence type="predicted"/>
<dbReference type="Proteomes" id="UP000008366">
    <property type="component" value="Unassembled WGS sequence"/>
</dbReference>
<dbReference type="RefSeq" id="WP_006593967.1">
    <property type="nucleotide sequence ID" value="NZ_BAHD01000069.1"/>
</dbReference>
<name>K6WDS3_9MICO</name>
<evidence type="ECO:0000313" key="2">
    <source>
        <dbReference type="Proteomes" id="UP000008366"/>
    </source>
</evidence>
<dbReference type="AlphaFoldDB" id="K6WDS3"/>
<accession>K6WDS3</accession>
<evidence type="ECO:0008006" key="3">
    <source>
        <dbReference type="Google" id="ProtNLM"/>
    </source>
</evidence>
<evidence type="ECO:0000313" key="1">
    <source>
        <dbReference type="EMBL" id="GAB97435.1"/>
    </source>
</evidence>
<reference evidence="1 2" key="1">
    <citation type="submission" date="2012-08" db="EMBL/GenBank/DDBJ databases">
        <title>Whole genome shotgun sequence of Kineosphaera limosa NBRC 100340.</title>
        <authorList>
            <person name="Yoshida I."/>
            <person name="Isaki S."/>
            <person name="Hosoyama A."/>
            <person name="Tsuchikane K."/>
            <person name="Katsumata H."/>
            <person name="Ando Y."/>
            <person name="Ohji S."/>
            <person name="Hamada M."/>
            <person name="Tamura T."/>
            <person name="Yamazoe A."/>
            <person name="Yamazaki S."/>
            <person name="Fujita N."/>
        </authorList>
    </citation>
    <scope>NUCLEOTIDE SEQUENCE [LARGE SCALE GENOMIC DNA]</scope>
    <source>
        <strain evidence="1 2">NBRC 100340</strain>
    </source>
</reference>
<keyword evidence="2" id="KW-1185">Reference proteome</keyword>
<sequence>MGLVNVRIHGEAEAALAELTADGTTVSEAVRRALIESRQLRRREVMRADALRDLADPEDQAAVRRALDEWADADTW</sequence>